<dbReference type="InterPro" id="IPR056508">
    <property type="entry name" value="HPAT-like"/>
</dbReference>
<dbReference type="Proteomes" id="UP001374535">
    <property type="component" value="Chromosome 4"/>
</dbReference>
<feature type="domain" description="Capsid protein N-terminal" evidence="7">
    <location>
        <begin position="337"/>
        <end position="408"/>
    </location>
</feature>
<name>A0AAQ3NSB5_VIGMU</name>
<dbReference type="InterPro" id="IPR049324">
    <property type="entry name" value="P2_N_fungal_virus"/>
</dbReference>
<evidence type="ECO:0000256" key="3">
    <source>
        <dbReference type="ARBA" id="ARBA00022679"/>
    </source>
</evidence>
<organism evidence="9 10">
    <name type="scientific">Vigna mungo</name>
    <name type="common">Black gram</name>
    <name type="synonym">Phaseolus mungo</name>
    <dbReference type="NCBI Taxonomy" id="3915"/>
    <lineage>
        <taxon>Eukaryota</taxon>
        <taxon>Viridiplantae</taxon>
        <taxon>Streptophyta</taxon>
        <taxon>Embryophyta</taxon>
        <taxon>Tracheophyta</taxon>
        <taxon>Spermatophyta</taxon>
        <taxon>Magnoliopsida</taxon>
        <taxon>eudicotyledons</taxon>
        <taxon>Gunneridae</taxon>
        <taxon>Pentapetalae</taxon>
        <taxon>rosids</taxon>
        <taxon>fabids</taxon>
        <taxon>Fabales</taxon>
        <taxon>Fabaceae</taxon>
        <taxon>Papilionoideae</taxon>
        <taxon>50 kb inversion clade</taxon>
        <taxon>NPAAA clade</taxon>
        <taxon>indigoferoid/millettioid clade</taxon>
        <taxon>Phaseoleae</taxon>
        <taxon>Vigna</taxon>
    </lineage>
</organism>
<dbReference type="PANTHER" id="PTHR31485">
    <property type="entry name" value="PEPTIDYL SERINE ALPHA-GALACTOSYLTRANSFERASE"/>
    <property type="match status" value="1"/>
</dbReference>
<gene>
    <name evidence="9" type="ORF">V8G54_011627</name>
</gene>
<feature type="domain" description="Capsid protein N-terminal" evidence="7">
    <location>
        <begin position="235"/>
        <end position="332"/>
    </location>
</feature>
<dbReference type="Pfam" id="PF23452">
    <property type="entry name" value="HPAT"/>
    <property type="match status" value="1"/>
</dbReference>
<sequence length="483" mass="54897">MFHVTDLYYKLEKHDNVSYFRYPAINKPAAVLHWLNHVNIDAEFIVILDADMILRGPITPWEFKAARGHPVSTPYDYLIGCDNELAKLHTSHPEACDKVGGVIIMHVDDLRKFAMLWLHKTEEVRADRAHYARNITGDIYESGWISEMYGYSFGAAEVQIYSHMSCYLLCNLKSYKPLHLKEEGTLDKNSQTCSKIWCTAAAMTTRLIGDRCSQRDTRVDNVRLVLMSYRQLSGTYGQSKLARLVKGCLLYLDHLESGTQKYVDYKLESIDYSVDNLVDSLDQEATAYVFSTNEESASVKAILYGMCCEYPNPVFGGVDHVSIAADSKDVVLAMGELEAALVIACSLHENRYMAKVTLPKVVRTCDLVYLRLSRFKDGVTDKTQISLDASKMLGRVHQMFNFLLFKHLDTSMSNISLGRGFHNCDMRHLASRDLLPLMEYMEDKLVADILKIIGAMTWLSGLTDRRMEALCSISVFEAFWLIE</sequence>
<evidence type="ECO:0000259" key="7">
    <source>
        <dbReference type="Pfam" id="PF21685"/>
    </source>
</evidence>
<evidence type="ECO:0000259" key="8">
    <source>
        <dbReference type="Pfam" id="PF23452"/>
    </source>
</evidence>
<feature type="domain" description="Hydroxyproline O-arabinosyltransferase-like" evidence="8">
    <location>
        <begin position="15"/>
        <end position="166"/>
    </location>
</feature>
<evidence type="ECO:0000256" key="4">
    <source>
        <dbReference type="ARBA" id="ARBA00022692"/>
    </source>
</evidence>
<dbReference type="Pfam" id="PF21685">
    <property type="entry name" value="Fungal_virus_P2_N"/>
    <property type="match status" value="2"/>
</dbReference>
<comment type="subcellular location">
    <subcellularLocation>
        <location evidence="1">Membrane</location>
        <topology evidence="1">Single-pass membrane protein</topology>
    </subcellularLocation>
</comment>
<dbReference type="PANTHER" id="PTHR31485:SF7">
    <property type="entry name" value="PEPTIDYL SERINE ALPHA-GALACTOSYLTRANSFERASE"/>
    <property type="match status" value="1"/>
</dbReference>
<evidence type="ECO:0000256" key="1">
    <source>
        <dbReference type="ARBA" id="ARBA00004167"/>
    </source>
</evidence>
<evidence type="ECO:0000256" key="6">
    <source>
        <dbReference type="ARBA" id="ARBA00023136"/>
    </source>
</evidence>
<keyword evidence="2" id="KW-0328">Glycosyltransferase</keyword>
<evidence type="ECO:0000256" key="2">
    <source>
        <dbReference type="ARBA" id="ARBA00022676"/>
    </source>
</evidence>
<keyword evidence="3" id="KW-0808">Transferase</keyword>
<proteinExistence type="predicted"/>
<evidence type="ECO:0000313" key="10">
    <source>
        <dbReference type="Proteomes" id="UP001374535"/>
    </source>
</evidence>
<keyword evidence="5" id="KW-1133">Transmembrane helix</keyword>
<dbReference type="InterPro" id="IPR044845">
    <property type="entry name" value="HPAT/SRGT1-like"/>
</dbReference>
<accession>A0AAQ3NSB5</accession>
<keyword evidence="10" id="KW-1185">Reference proteome</keyword>
<reference evidence="9 10" key="1">
    <citation type="journal article" date="2023" name="Life. Sci Alliance">
        <title>Evolutionary insights into 3D genome organization and epigenetic landscape of Vigna mungo.</title>
        <authorList>
            <person name="Junaid A."/>
            <person name="Singh B."/>
            <person name="Bhatia S."/>
        </authorList>
    </citation>
    <scope>NUCLEOTIDE SEQUENCE [LARGE SCALE GENOMIC DNA]</scope>
    <source>
        <strain evidence="9">Urdbean</strain>
    </source>
</reference>
<dbReference type="GO" id="GO:0016020">
    <property type="term" value="C:membrane"/>
    <property type="evidence" value="ECO:0007669"/>
    <property type="project" value="UniProtKB-SubCell"/>
</dbReference>
<dbReference type="GO" id="GO:0016757">
    <property type="term" value="F:glycosyltransferase activity"/>
    <property type="evidence" value="ECO:0007669"/>
    <property type="project" value="UniProtKB-KW"/>
</dbReference>
<dbReference type="AlphaFoldDB" id="A0AAQ3NSB5"/>
<evidence type="ECO:0000256" key="5">
    <source>
        <dbReference type="ARBA" id="ARBA00022989"/>
    </source>
</evidence>
<evidence type="ECO:0000313" key="9">
    <source>
        <dbReference type="EMBL" id="WVZ14061.1"/>
    </source>
</evidence>
<dbReference type="EMBL" id="CP144697">
    <property type="protein sequence ID" value="WVZ14061.1"/>
    <property type="molecule type" value="Genomic_DNA"/>
</dbReference>
<keyword evidence="6" id="KW-0472">Membrane</keyword>
<keyword evidence="4" id="KW-0812">Transmembrane</keyword>
<protein>
    <submittedName>
        <fullName evidence="9">Uncharacterized protein</fullName>
    </submittedName>
</protein>